<keyword evidence="2" id="KW-1185">Reference proteome</keyword>
<evidence type="ECO:0000313" key="2">
    <source>
        <dbReference type="Proteomes" id="UP001278500"/>
    </source>
</evidence>
<evidence type="ECO:0000313" key="1">
    <source>
        <dbReference type="EMBL" id="KAK3351470.1"/>
    </source>
</evidence>
<sequence length="76" mass="8921">MTDEQNRKLLWEKLAKGETDHNNIERLINLIERNYISTDTGLRPMEFAYKAQYFTIDVMTEFKSIAASPPSPKWLT</sequence>
<protein>
    <submittedName>
        <fullName evidence="1">Uncharacterized protein</fullName>
    </submittedName>
</protein>
<name>A0AAE0JKK3_9PEZI</name>
<reference evidence="1" key="2">
    <citation type="submission" date="2023-06" db="EMBL/GenBank/DDBJ databases">
        <authorList>
            <consortium name="Lawrence Berkeley National Laboratory"/>
            <person name="Haridas S."/>
            <person name="Hensen N."/>
            <person name="Bonometti L."/>
            <person name="Westerberg I."/>
            <person name="Brannstrom I.O."/>
            <person name="Guillou S."/>
            <person name="Cros-Aarteil S."/>
            <person name="Calhoun S."/>
            <person name="Kuo A."/>
            <person name="Mondo S."/>
            <person name="Pangilinan J."/>
            <person name="Riley R."/>
            <person name="Labutti K."/>
            <person name="Andreopoulos B."/>
            <person name="Lipzen A."/>
            <person name="Chen C."/>
            <person name="Yanf M."/>
            <person name="Daum C."/>
            <person name="Ng V."/>
            <person name="Clum A."/>
            <person name="Steindorff A."/>
            <person name="Ohm R."/>
            <person name="Martin F."/>
            <person name="Silar P."/>
            <person name="Natvig D."/>
            <person name="Lalanne C."/>
            <person name="Gautier V."/>
            <person name="Ament-Velasquez S.L."/>
            <person name="Kruys A."/>
            <person name="Hutchinson M.I."/>
            <person name="Powell A.J."/>
            <person name="Barry K."/>
            <person name="Miller A.N."/>
            <person name="Grigoriev I.V."/>
            <person name="Debuchy R."/>
            <person name="Gladieux P."/>
            <person name="Thoren M.H."/>
            <person name="Johannesson H."/>
        </authorList>
    </citation>
    <scope>NUCLEOTIDE SEQUENCE</scope>
    <source>
        <strain evidence="1">CBS 560.94</strain>
    </source>
</reference>
<reference evidence="1" key="1">
    <citation type="journal article" date="2023" name="Mol. Phylogenet. Evol.">
        <title>Genome-scale phylogeny and comparative genomics of the fungal order Sordariales.</title>
        <authorList>
            <person name="Hensen N."/>
            <person name="Bonometti L."/>
            <person name="Westerberg I."/>
            <person name="Brannstrom I.O."/>
            <person name="Guillou S."/>
            <person name="Cros-Aarteil S."/>
            <person name="Calhoun S."/>
            <person name="Haridas S."/>
            <person name="Kuo A."/>
            <person name="Mondo S."/>
            <person name="Pangilinan J."/>
            <person name="Riley R."/>
            <person name="LaButti K."/>
            <person name="Andreopoulos B."/>
            <person name="Lipzen A."/>
            <person name="Chen C."/>
            <person name="Yan M."/>
            <person name="Daum C."/>
            <person name="Ng V."/>
            <person name="Clum A."/>
            <person name="Steindorff A."/>
            <person name="Ohm R.A."/>
            <person name="Martin F."/>
            <person name="Silar P."/>
            <person name="Natvig D.O."/>
            <person name="Lalanne C."/>
            <person name="Gautier V."/>
            <person name="Ament-Velasquez S.L."/>
            <person name="Kruys A."/>
            <person name="Hutchinson M.I."/>
            <person name="Powell A.J."/>
            <person name="Barry K."/>
            <person name="Miller A.N."/>
            <person name="Grigoriev I.V."/>
            <person name="Debuchy R."/>
            <person name="Gladieux P."/>
            <person name="Hiltunen Thoren M."/>
            <person name="Johannesson H."/>
        </authorList>
    </citation>
    <scope>NUCLEOTIDE SEQUENCE</scope>
    <source>
        <strain evidence="1">CBS 560.94</strain>
    </source>
</reference>
<accession>A0AAE0JKK3</accession>
<proteinExistence type="predicted"/>
<dbReference type="GeneID" id="87866602"/>
<dbReference type="Proteomes" id="UP001278500">
    <property type="component" value="Unassembled WGS sequence"/>
</dbReference>
<dbReference type="RefSeq" id="XP_062684765.1">
    <property type="nucleotide sequence ID" value="XM_062829448.1"/>
</dbReference>
<organism evidence="1 2">
    <name type="scientific">Neurospora tetraspora</name>
    <dbReference type="NCBI Taxonomy" id="94610"/>
    <lineage>
        <taxon>Eukaryota</taxon>
        <taxon>Fungi</taxon>
        <taxon>Dikarya</taxon>
        <taxon>Ascomycota</taxon>
        <taxon>Pezizomycotina</taxon>
        <taxon>Sordariomycetes</taxon>
        <taxon>Sordariomycetidae</taxon>
        <taxon>Sordariales</taxon>
        <taxon>Sordariaceae</taxon>
        <taxon>Neurospora</taxon>
    </lineage>
</organism>
<dbReference type="AlphaFoldDB" id="A0AAE0JKK3"/>
<gene>
    <name evidence="1" type="ORF">B0H65DRAFT_546505</name>
</gene>
<comment type="caution">
    <text evidence="1">The sequence shown here is derived from an EMBL/GenBank/DDBJ whole genome shotgun (WGS) entry which is preliminary data.</text>
</comment>
<dbReference type="EMBL" id="JAUEPP010000002">
    <property type="protein sequence ID" value="KAK3351470.1"/>
    <property type="molecule type" value="Genomic_DNA"/>
</dbReference>